<dbReference type="RefSeq" id="WP_022003152.1">
    <property type="nucleotide sequence ID" value="NZ_CATVPX010000061.1"/>
</dbReference>
<evidence type="ECO:0008006" key="3">
    <source>
        <dbReference type="Google" id="ProtNLM"/>
    </source>
</evidence>
<evidence type="ECO:0000313" key="1">
    <source>
        <dbReference type="EMBL" id="CUO14485.1"/>
    </source>
</evidence>
<name>A0A174CS01_9FIRM</name>
<gene>
    <name evidence="1" type="ORF">ERS852456_01727</name>
</gene>
<accession>A0A174CS01</accession>
<dbReference type="Proteomes" id="UP000095787">
    <property type="component" value="Unassembled WGS sequence"/>
</dbReference>
<protein>
    <recommendedName>
        <fullName evidence="3">Lipoprotein</fullName>
    </recommendedName>
</protein>
<dbReference type="EMBL" id="CYZO01000021">
    <property type="protein sequence ID" value="CUO14485.1"/>
    <property type="molecule type" value="Genomic_DNA"/>
</dbReference>
<sequence length="407" mass="46678">MKRRRFISFVFVLILCFGMSGCGKEKKTTAPNKFQSDYMEVWGGTTVEEGDFRVINGLLYYIDFETMEGIPICNKPNCRHISWKEDRNTKCDAANIDISTVFPYEGKLYGFRSLSDGGSELVVSDLDGGDWKSKGMFITAEEIFQGGVVVGNQMFFLKDVVVRPEDHITEMRTDTVMCVLNFDTMELKELRREKGVFSIQFLGGTKDYQIYSVQEDNGIKCYQFDYDEEESKEISLKNRTQSVVKADETGFYYNSGIDYPKEVYKHDLETSENEICISEEEAKAAFGKEYLQLIIWDVREDGILFHLVDEKEGDVFWKESKSGEIKRLYLEENLPKKNSRLNSFMFGTEDGIGFSYLQSLDSDNIEWYGYISWEDLLAGKNNIKTLVETKFTGGGKPLDEEGNVIGE</sequence>
<dbReference type="PROSITE" id="PS51257">
    <property type="entry name" value="PROKAR_LIPOPROTEIN"/>
    <property type="match status" value="1"/>
</dbReference>
<organism evidence="1 2">
    <name type="scientific">[Ruminococcus] torques</name>
    <dbReference type="NCBI Taxonomy" id="33039"/>
    <lineage>
        <taxon>Bacteria</taxon>
        <taxon>Bacillati</taxon>
        <taxon>Bacillota</taxon>
        <taxon>Clostridia</taxon>
        <taxon>Lachnospirales</taxon>
        <taxon>Lachnospiraceae</taxon>
        <taxon>Mediterraneibacter</taxon>
    </lineage>
</organism>
<reference evidence="1 2" key="1">
    <citation type="submission" date="2015-09" db="EMBL/GenBank/DDBJ databases">
        <authorList>
            <consortium name="Pathogen Informatics"/>
        </authorList>
    </citation>
    <scope>NUCLEOTIDE SEQUENCE [LARGE SCALE GENOMIC DNA]</scope>
    <source>
        <strain evidence="1 2">2789STDY5834841</strain>
    </source>
</reference>
<dbReference type="AlphaFoldDB" id="A0A174CS01"/>
<evidence type="ECO:0000313" key="2">
    <source>
        <dbReference type="Proteomes" id="UP000095787"/>
    </source>
</evidence>
<proteinExistence type="predicted"/>